<protein>
    <submittedName>
        <fullName evidence="1">Uncharacterized protein</fullName>
    </submittedName>
</protein>
<organism evidence="1 2">
    <name type="scientific">Caerostris extrusa</name>
    <name type="common">Bark spider</name>
    <name type="synonym">Caerostris bankana</name>
    <dbReference type="NCBI Taxonomy" id="172846"/>
    <lineage>
        <taxon>Eukaryota</taxon>
        <taxon>Metazoa</taxon>
        <taxon>Ecdysozoa</taxon>
        <taxon>Arthropoda</taxon>
        <taxon>Chelicerata</taxon>
        <taxon>Arachnida</taxon>
        <taxon>Araneae</taxon>
        <taxon>Araneomorphae</taxon>
        <taxon>Entelegynae</taxon>
        <taxon>Araneoidea</taxon>
        <taxon>Araneidae</taxon>
        <taxon>Caerostris</taxon>
    </lineage>
</organism>
<name>A0AAV4YCX1_CAEEX</name>
<gene>
    <name evidence="1" type="primary">AVEN_175997_1</name>
    <name evidence="1" type="ORF">CEXT_471251</name>
</gene>
<evidence type="ECO:0000313" key="2">
    <source>
        <dbReference type="Proteomes" id="UP001054945"/>
    </source>
</evidence>
<proteinExistence type="predicted"/>
<dbReference type="Proteomes" id="UP001054945">
    <property type="component" value="Unassembled WGS sequence"/>
</dbReference>
<dbReference type="EMBL" id="BPLR01019251">
    <property type="protein sequence ID" value="GIZ05252.1"/>
    <property type="molecule type" value="Genomic_DNA"/>
</dbReference>
<evidence type="ECO:0000313" key="1">
    <source>
        <dbReference type="EMBL" id="GIZ05252.1"/>
    </source>
</evidence>
<reference evidence="1 2" key="1">
    <citation type="submission" date="2021-06" db="EMBL/GenBank/DDBJ databases">
        <title>Caerostris extrusa draft genome.</title>
        <authorList>
            <person name="Kono N."/>
            <person name="Arakawa K."/>
        </authorList>
    </citation>
    <scope>NUCLEOTIDE SEQUENCE [LARGE SCALE GENOMIC DNA]</scope>
</reference>
<keyword evidence="2" id="KW-1185">Reference proteome</keyword>
<accession>A0AAV4YCX1</accession>
<sequence>MEPLLEDLTSLLQQENQNEENLMKEENSKNPMPFLKFHDRLLDEMNHGDIVKIIDMQKHEENPESQMNPYKNQENFLGFNHDFEDDDKKLYIVGPPVLKDDGASVSVLKQELLKKPGVKRYWAPFQGPKSIVYPHAWLASQIRRSALPKGVDNTRVLETRMAEKKEDPVNSFMHFGRR</sequence>
<dbReference type="AlphaFoldDB" id="A0AAV4YCX1"/>
<comment type="caution">
    <text evidence="1">The sequence shown here is derived from an EMBL/GenBank/DDBJ whole genome shotgun (WGS) entry which is preliminary data.</text>
</comment>